<gene>
    <name evidence="2" type="ORF">K3169_14455</name>
</gene>
<dbReference type="PROSITE" id="PS50943">
    <property type="entry name" value="HTH_CROC1"/>
    <property type="match status" value="1"/>
</dbReference>
<evidence type="ECO:0000313" key="2">
    <source>
        <dbReference type="EMBL" id="UXZ98980.1"/>
    </source>
</evidence>
<proteinExistence type="predicted"/>
<organism evidence="2 3">
    <name type="scientific">Pseudomonas phytophila</name>
    <dbReference type="NCBI Taxonomy" id="2867264"/>
    <lineage>
        <taxon>Bacteria</taxon>
        <taxon>Pseudomonadati</taxon>
        <taxon>Pseudomonadota</taxon>
        <taxon>Gammaproteobacteria</taxon>
        <taxon>Pseudomonadales</taxon>
        <taxon>Pseudomonadaceae</taxon>
        <taxon>Pseudomonas</taxon>
    </lineage>
</organism>
<evidence type="ECO:0000313" key="3">
    <source>
        <dbReference type="Proteomes" id="UP001063228"/>
    </source>
</evidence>
<dbReference type="RefSeq" id="WP_263272120.1">
    <property type="nucleotide sequence ID" value="NZ_CP081201.1"/>
</dbReference>
<dbReference type="InterPro" id="IPR010982">
    <property type="entry name" value="Lambda_DNA-bd_dom_sf"/>
</dbReference>
<sequence length="129" mass="13878">MIEIGRRLRQERKRLGLSQKAMGELGGVAANAQGKYESGERAPRADYLAALAAAGVDVLFVLTSRRSARVQIDSAFSKVESAPINSELLLVEIQQAVRHFVSTIEELSSSPVAISPEGSVGDPNVEEEK</sequence>
<keyword evidence="3" id="KW-1185">Reference proteome</keyword>
<reference evidence="2" key="1">
    <citation type="submission" date="2021-08" db="EMBL/GenBank/DDBJ databases">
        <title>Complete genome sequence of Pseudomonas phytophila.</title>
        <authorList>
            <person name="Weir B.S."/>
            <person name="Templeton M.D."/>
            <person name="Arshed S."/>
            <person name="Andersen M.T."/>
            <person name="Jayaraman J."/>
        </authorList>
    </citation>
    <scope>NUCLEOTIDE SEQUENCE</scope>
    <source>
        <strain evidence="2">ICMP 23753</strain>
    </source>
</reference>
<dbReference type="InterPro" id="IPR001387">
    <property type="entry name" value="Cro/C1-type_HTH"/>
</dbReference>
<dbReference type="CDD" id="cd00093">
    <property type="entry name" value="HTH_XRE"/>
    <property type="match status" value="1"/>
</dbReference>
<dbReference type="Gene3D" id="1.10.260.40">
    <property type="entry name" value="lambda repressor-like DNA-binding domains"/>
    <property type="match status" value="1"/>
</dbReference>
<dbReference type="Pfam" id="PF13560">
    <property type="entry name" value="HTH_31"/>
    <property type="match status" value="1"/>
</dbReference>
<dbReference type="SUPFAM" id="SSF47413">
    <property type="entry name" value="lambda repressor-like DNA-binding domains"/>
    <property type="match status" value="1"/>
</dbReference>
<dbReference type="EMBL" id="CP081201">
    <property type="protein sequence ID" value="UXZ98980.1"/>
    <property type="molecule type" value="Genomic_DNA"/>
</dbReference>
<dbReference type="SMART" id="SM00530">
    <property type="entry name" value="HTH_XRE"/>
    <property type="match status" value="1"/>
</dbReference>
<feature type="domain" description="HTH cro/C1-type" evidence="1">
    <location>
        <begin position="8"/>
        <end position="61"/>
    </location>
</feature>
<accession>A0ABY6FLY4</accession>
<name>A0ABY6FLY4_9PSED</name>
<protein>
    <submittedName>
        <fullName evidence="2">Helix-turn-helix domain-containing protein</fullName>
    </submittedName>
</protein>
<dbReference type="Proteomes" id="UP001063228">
    <property type="component" value="Chromosome"/>
</dbReference>
<evidence type="ECO:0000259" key="1">
    <source>
        <dbReference type="PROSITE" id="PS50943"/>
    </source>
</evidence>